<dbReference type="PANTHER" id="PTHR31284:SF10">
    <property type="entry name" value="ACID PHOSPHATASE-LIKE PROTEIN"/>
    <property type="match status" value="1"/>
</dbReference>
<evidence type="ECO:0000313" key="4">
    <source>
        <dbReference type="Proteomes" id="UP000786875"/>
    </source>
</evidence>
<keyword evidence="2" id="KW-0732">Signal</keyword>
<dbReference type="Gene3D" id="3.40.50.1000">
    <property type="entry name" value="HAD superfamily/HAD-like"/>
    <property type="match status" value="1"/>
</dbReference>
<dbReference type="InterPro" id="IPR036412">
    <property type="entry name" value="HAD-like_sf"/>
</dbReference>
<dbReference type="SFLD" id="SFLDG01125">
    <property type="entry name" value="C1.1:_Acid_Phosphatase_Like"/>
    <property type="match status" value="1"/>
</dbReference>
<organism evidence="3 4">
    <name type="scientific">Rosenbergiella australiborealis</name>
    <dbReference type="NCBI Taxonomy" id="1544696"/>
    <lineage>
        <taxon>Bacteria</taxon>
        <taxon>Pseudomonadati</taxon>
        <taxon>Pseudomonadota</taxon>
        <taxon>Gammaproteobacteria</taxon>
        <taxon>Enterobacterales</taxon>
        <taxon>Erwiniaceae</taxon>
        <taxon>Rosenbergiella</taxon>
    </lineage>
</organism>
<reference evidence="3 4" key="1">
    <citation type="submission" date="2020-04" db="EMBL/GenBank/DDBJ databases">
        <title>Genome sequencing of Rosenbergiella species.</title>
        <authorList>
            <person name="Alvarez-Perez S."/>
            <person name="Lievens B."/>
        </authorList>
    </citation>
    <scope>NUCLEOTIDE SEQUENCE [LARGE SCALE GENOMIC DNA]</scope>
    <source>
        <strain evidence="3 4">CdVSA20.1</strain>
    </source>
</reference>
<accession>A0ABS5T2V1</accession>
<evidence type="ECO:0000256" key="2">
    <source>
        <dbReference type="ARBA" id="ARBA00022729"/>
    </source>
</evidence>
<dbReference type="CDD" id="cd07534">
    <property type="entry name" value="HAD_CAP"/>
    <property type="match status" value="1"/>
</dbReference>
<dbReference type="Proteomes" id="UP000786875">
    <property type="component" value="Unassembled WGS sequence"/>
</dbReference>
<comment type="caution">
    <text evidence="3">The sequence shown here is derived from an EMBL/GenBank/DDBJ whole genome shotgun (WGS) entry which is preliminary data.</text>
</comment>
<dbReference type="EMBL" id="JABBFO010000002">
    <property type="protein sequence ID" value="MBT0726674.1"/>
    <property type="molecule type" value="Genomic_DNA"/>
</dbReference>
<proteinExistence type="predicted"/>
<dbReference type="PIRSF" id="PIRSF019271">
    <property type="entry name" value="Acid_Ptase_C"/>
    <property type="match status" value="1"/>
</dbReference>
<dbReference type="PANTHER" id="PTHR31284">
    <property type="entry name" value="ACID PHOSPHATASE-LIKE PROTEIN"/>
    <property type="match status" value="1"/>
</dbReference>
<protein>
    <submittedName>
        <fullName evidence="3">5'-nucleotidase, lipoprotein e(P4) family</fullName>
    </submittedName>
</protein>
<dbReference type="InterPro" id="IPR005519">
    <property type="entry name" value="Acid_phosphat_B-like"/>
</dbReference>
<dbReference type="Pfam" id="PF03767">
    <property type="entry name" value="Acid_phosphat_B"/>
    <property type="match status" value="1"/>
</dbReference>
<dbReference type="InterPro" id="IPR006423">
    <property type="entry name" value="Lipo_e_P4"/>
</dbReference>
<dbReference type="InterPro" id="IPR023214">
    <property type="entry name" value="HAD_sf"/>
</dbReference>
<dbReference type="NCBIfam" id="TIGR01533">
    <property type="entry name" value="lipo_e_P4"/>
    <property type="match status" value="1"/>
</dbReference>
<dbReference type="SFLD" id="SFLDS00003">
    <property type="entry name" value="Haloacid_Dehalogenase"/>
    <property type="match status" value="1"/>
</dbReference>
<evidence type="ECO:0000256" key="1">
    <source>
        <dbReference type="ARBA" id="ARBA00022723"/>
    </source>
</evidence>
<sequence>MPALSLTTYAAEPTSCTPKSYEMALKYQQQSAEIMALQLQTYRLATERLAQKIAKASPASKPAVVLDLDETVLDNSALLVRDMQQCHDFTTWDTWGEWEKKGQPKLIPGAKAFLDFANQHRVSLYYVSDRSQDNKSYTLSTLKALGLPQVSEESVLLDTGSKVQRRESIEKHHQIIMLLGDSLADFAGIFKNHKPSTEQRQLVQAQQKHFGDDWFILPNASYGSWSSASLDSGNLGKIAR</sequence>
<dbReference type="RefSeq" id="WP_214212518.1">
    <property type="nucleotide sequence ID" value="NZ_JABBFO010000002.1"/>
</dbReference>
<gene>
    <name evidence="3" type="ORF">HGT73_04630</name>
</gene>
<keyword evidence="1" id="KW-0479">Metal-binding</keyword>
<keyword evidence="3" id="KW-0449">Lipoprotein</keyword>
<keyword evidence="4" id="KW-1185">Reference proteome</keyword>
<name>A0ABS5T2V1_9GAMM</name>
<dbReference type="SUPFAM" id="SSF56784">
    <property type="entry name" value="HAD-like"/>
    <property type="match status" value="1"/>
</dbReference>
<evidence type="ECO:0000313" key="3">
    <source>
        <dbReference type="EMBL" id="MBT0726674.1"/>
    </source>
</evidence>